<dbReference type="InterPro" id="IPR030678">
    <property type="entry name" value="Peptide/Ni-bd"/>
</dbReference>
<dbReference type="EMBL" id="FWFY01000006">
    <property type="protein sequence ID" value="SLN51029.1"/>
    <property type="molecule type" value="Genomic_DNA"/>
</dbReference>
<evidence type="ECO:0000256" key="2">
    <source>
        <dbReference type="ARBA" id="ARBA00005695"/>
    </source>
</evidence>
<dbReference type="GO" id="GO:0030288">
    <property type="term" value="C:outer membrane-bounded periplasmic space"/>
    <property type="evidence" value="ECO:0007669"/>
    <property type="project" value="UniProtKB-ARBA"/>
</dbReference>
<reference evidence="6 7" key="1">
    <citation type="submission" date="2017-03" db="EMBL/GenBank/DDBJ databases">
        <authorList>
            <person name="Afonso C.L."/>
            <person name="Miller P.J."/>
            <person name="Scott M.A."/>
            <person name="Spackman E."/>
            <person name="Goraichik I."/>
            <person name="Dimitrov K.M."/>
            <person name="Suarez D.L."/>
            <person name="Swayne D.E."/>
        </authorList>
    </citation>
    <scope>NUCLEOTIDE SEQUENCE [LARGE SCALE GENOMIC DNA]</scope>
    <source>
        <strain evidence="6 7">CECT 8367</strain>
    </source>
</reference>
<proteinExistence type="inferred from homology"/>
<feature type="domain" description="Solute-binding protein family 5" evidence="4">
    <location>
        <begin position="108"/>
        <end position="452"/>
    </location>
</feature>
<evidence type="ECO:0000259" key="4">
    <source>
        <dbReference type="Pfam" id="PF00496"/>
    </source>
</evidence>
<gene>
    <name evidence="6" type="primary">hbpA_2</name>
    <name evidence="5" type="ORF">CLV79_10653</name>
    <name evidence="6" type="ORF">LOS8367_02327</name>
</gene>
<reference evidence="5 8" key="2">
    <citation type="submission" date="2018-03" db="EMBL/GenBank/DDBJ databases">
        <title>Genomic Encyclopedia of Archaeal and Bacterial Type Strains, Phase II (KMG-II): from individual species to whole genera.</title>
        <authorList>
            <person name="Goeker M."/>
        </authorList>
    </citation>
    <scope>NUCLEOTIDE SEQUENCE [LARGE SCALE GENOMIC DNA]</scope>
    <source>
        <strain evidence="5 8">DSM 29956</strain>
    </source>
</reference>
<dbReference type="Gene3D" id="3.10.105.10">
    <property type="entry name" value="Dipeptide-binding Protein, Domain 3"/>
    <property type="match status" value="1"/>
</dbReference>
<evidence type="ECO:0000313" key="6">
    <source>
        <dbReference type="EMBL" id="SLN51029.1"/>
    </source>
</evidence>
<dbReference type="EMBL" id="PYGB01000006">
    <property type="protein sequence ID" value="PSK86046.1"/>
    <property type="molecule type" value="Genomic_DNA"/>
</dbReference>
<dbReference type="InterPro" id="IPR006311">
    <property type="entry name" value="TAT_signal"/>
</dbReference>
<dbReference type="PANTHER" id="PTHR30290">
    <property type="entry name" value="PERIPLASMIC BINDING COMPONENT OF ABC TRANSPORTER"/>
    <property type="match status" value="1"/>
</dbReference>
<comment type="similarity">
    <text evidence="2">Belongs to the bacterial solute-binding protein 5 family.</text>
</comment>
<dbReference type="Proteomes" id="UP000193495">
    <property type="component" value="Unassembled WGS sequence"/>
</dbReference>
<dbReference type="PIRSF" id="PIRSF002741">
    <property type="entry name" value="MppA"/>
    <property type="match status" value="1"/>
</dbReference>
<evidence type="ECO:0000313" key="5">
    <source>
        <dbReference type="EMBL" id="PSK86046.1"/>
    </source>
</evidence>
<evidence type="ECO:0000313" key="7">
    <source>
        <dbReference type="Proteomes" id="UP000193495"/>
    </source>
</evidence>
<dbReference type="GO" id="GO:0015833">
    <property type="term" value="P:peptide transport"/>
    <property type="evidence" value="ECO:0007669"/>
    <property type="project" value="TreeGrafter"/>
</dbReference>
<keyword evidence="3" id="KW-0732">Signal</keyword>
<evidence type="ECO:0000256" key="1">
    <source>
        <dbReference type="ARBA" id="ARBA00004418"/>
    </source>
</evidence>
<dbReference type="InterPro" id="IPR000914">
    <property type="entry name" value="SBP_5_dom"/>
</dbReference>
<accession>A0A1X6ZGR8</accession>
<dbReference type="CDD" id="cd08503">
    <property type="entry name" value="PBP2_NikA_DppA_OppA_like_17"/>
    <property type="match status" value="1"/>
</dbReference>
<dbReference type="Proteomes" id="UP000240624">
    <property type="component" value="Unassembled WGS sequence"/>
</dbReference>
<dbReference type="PROSITE" id="PS51318">
    <property type="entry name" value="TAT"/>
    <property type="match status" value="1"/>
</dbReference>
<organism evidence="6 7">
    <name type="scientific">Limimaricola soesokkakensis</name>
    <dbReference type="NCBI Taxonomy" id="1343159"/>
    <lineage>
        <taxon>Bacteria</taxon>
        <taxon>Pseudomonadati</taxon>
        <taxon>Pseudomonadota</taxon>
        <taxon>Alphaproteobacteria</taxon>
        <taxon>Rhodobacterales</taxon>
        <taxon>Paracoccaceae</taxon>
        <taxon>Limimaricola</taxon>
    </lineage>
</organism>
<dbReference type="SUPFAM" id="SSF53850">
    <property type="entry name" value="Periplasmic binding protein-like II"/>
    <property type="match status" value="1"/>
</dbReference>
<dbReference type="InterPro" id="IPR039424">
    <property type="entry name" value="SBP_5"/>
</dbReference>
<name>A0A1X6ZGR8_9RHOB</name>
<dbReference type="GO" id="GO:0043190">
    <property type="term" value="C:ATP-binding cassette (ABC) transporter complex"/>
    <property type="evidence" value="ECO:0007669"/>
    <property type="project" value="InterPro"/>
</dbReference>
<dbReference type="Pfam" id="PF00496">
    <property type="entry name" value="SBP_bac_5"/>
    <property type="match status" value="1"/>
</dbReference>
<dbReference type="AlphaFoldDB" id="A0A1X6ZGR8"/>
<dbReference type="Gene3D" id="3.40.190.10">
    <property type="entry name" value="Periplasmic binding protein-like II"/>
    <property type="match status" value="1"/>
</dbReference>
<sequence>MTIHHNPRGTAHPAARMYAAEHEAGQLSRREFMTRATALGLSSSAAFGLIGLPAPVRAESHAQMGGTLRMEMETKAMKDPRLADWGEIHNFYRGWLDYLAQYEADGSITPMLLESWEANDDATQFTLKVRPGVTWNNGDPFTAEDVARNITLWCDGTVEGNSMASRMVQLVDPETNMAREGAIEVVDDLTVRLNLAAPDITVIVSMADYPAAIVHSSFDGGDLSANPIGTGAYLPVINEVGVRQVLERNPDHTWWGTKVFGGPYLDRIEYIDYGTDPAAKVAAAESGEIDITYETTGDFIDIFDAIGWQKSEVVTASTIVVRFNQDSPPFDNRDVRRALQMAVDNEIVLELGYNGRGEVAENHHVCPIHPEYAQVDGPAYDPAVAKAMLDEAGFGDETFELISLDDAWQASTCDAVAAQLRDAGIDVQRRVMPGSTFWNGWLEYPFSATDWAMRPLGVQVLALAYKSGVPWNETAYSSEEFDALLAEAMSLADVEARREVMARIETLLQEDGVVIQPYWRSIFRHYTEKVQGAEMHPSFEHHHYRWWIKA</sequence>
<keyword evidence="8" id="KW-1185">Reference proteome</keyword>
<evidence type="ECO:0000256" key="3">
    <source>
        <dbReference type="ARBA" id="ARBA00022729"/>
    </source>
</evidence>
<evidence type="ECO:0000313" key="8">
    <source>
        <dbReference type="Proteomes" id="UP000240624"/>
    </source>
</evidence>
<protein>
    <submittedName>
        <fullName evidence="6">Heme-binding protein A</fullName>
    </submittedName>
    <submittedName>
        <fullName evidence="5">Peptide/nickel transport system substrate-binding protein</fullName>
    </submittedName>
</protein>
<dbReference type="GO" id="GO:1904680">
    <property type="term" value="F:peptide transmembrane transporter activity"/>
    <property type="evidence" value="ECO:0007669"/>
    <property type="project" value="TreeGrafter"/>
</dbReference>
<dbReference type="RefSeq" id="WP_085896662.1">
    <property type="nucleotide sequence ID" value="NZ_FWFY01000006.1"/>
</dbReference>
<dbReference type="PANTHER" id="PTHR30290:SF38">
    <property type="entry name" value="D,D-DIPEPTIDE-BINDING PERIPLASMIC PROTEIN DDPA-RELATED"/>
    <property type="match status" value="1"/>
</dbReference>
<comment type="subcellular location">
    <subcellularLocation>
        <location evidence="1">Periplasm</location>
    </subcellularLocation>
</comment>